<dbReference type="GO" id="GO:0005886">
    <property type="term" value="C:plasma membrane"/>
    <property type="evidence" value="ECO:0007669"/>
    <property type="project" value="TreeGrafter"/>
</dbReference>
<organism evidence="8">
    <name type="scientific">Lygus hesperus</name>
    <name type="common">Western plant bug</name>
    <dbReference type="NCBI Taxonomy" id="30085"/>
    <lineage>
        <taxon>Eukaryota</taxon>
        <taxon>Metazoa</taxon>
        <taxon>Ecdysozoa</taxon>
        <taxon>Arthropoda</taxon>
        <taxon>Hexapoda</taxon>
        <taxon>Insecta</taxon>
        <taxon>Pterygota</taxon>
        <taxon>Neoptera</taxon>
        <taxon>Paraneoptera</taxon>
        <taxon>Hemiptera</taxon>
        <taxon>Heteroptera</taxon>
        <taxon>Panheteroptera</taxon>
        <taxon>Cimicomorpha</taxon>
        <taxon>Miridae</taxon>
        <taxon>Mirini</taxon>
        <taxon>Lygus</taxon>
    </lineage>
</organism>
<protein>
    <submittedName>
        <fullName evidence="8">Equilibrative nucleoside transporter 4</fullName>
    </submittedName>
</protein>
<comment type="similarity">
    <text evidence="2">Belongs to the SLC29A/ENT transporter (TC 2.A.57) family.</text>
</comment>
<keyword evidence="3" id="KW-0813">Transport</keyword>
<feature type="transmembrane region" description="Helical" evidence="7">
    <location>
        <begin position="56"/>
        <end position="79"/>
    </location>
</feature>
<dbReference type="AlphaFoldDB" id="A0A0A9Y0Y9"/>
<sequence length="118" mass="12526">MAVYNFGDLFGRILSMVKAFWPSRRVVVIGSCVRVIFIPILILCAKGIIPTQMAGYVLTAILALTNGYFGTLTMVYTPLSSGLITDGERALAGQCTGVCLLIGCSIGSLLQLAIVIPL</sequence>
<accession>A0A0A9Y0Y9</accession>
<evidence type="ECO:0000256" key="6">
    <source>
        <dbReference type="ARBA" id="ARBA00023136"/>
    </source>
</evidence>
<keyword evidence="5 7" id="KW-1133">Transmembrane helix</keyword>
<evidence type="ECO:0000256" key="3">
    <source>
        <dbReference type="ARBA" id="ARBA00022448"/>
    </source>
</evidence>
<name>A0A0A9Y0Y9_LYGHE</name>
<evidence type="ECO:0000256" key="2">
    <source>
        <dbReference type="ARBA" id="ARBA00007965"/>
    </source>
</evidence>
<dbReference type="EMBL" id="GBHO01018293">
    <property type="protein sequence ID" value="JAG25311.1"/>
    <property type="molecule type" value="Transcribed_RNA"/>
</dbReference>
<dbReference type="Pfam" id="PF01733">
    <property type="entry name" value="Nucleoside_tran"/>
    <property type="match status" value="1"/>
</dbReference>
<feature type="transmembrane region" description="Helical" evidence="7">
    <location>
        <begin position="26"/>
        <end position="44"/>
    </location>
</feature>
<dbReference type="InterPro" id="IPR002259">
    <property type="entry name" value="Eqnu_transpt"/>
</dbReference>
<evidence type="ECO:0000256" key="7">
    <source>
        <dbReference type="SAM" id="Phobius"/>
    </source>
</evidence>
<comment type="subcellular location">
    <subcellularLocation>
        <location evidence="1">Membrane</location>
        <topology evidence="1">Multi-pass membrane protein</topology>
    </subcellularLocation>
</comment>
<proteinExistence type="inferred from homology"/>
<dbReference type="PANTHER" id="PTHR10332">
    <property type="entry name" value="EQUILIBRATIVE NUCLEOSIDE TRANSPORTER"/>
    <property type="match status" value="1"/>
</dbReference>
<reference evidence="8" key="2">
    <citation type="submission" date="2014-07" db="EMBL/GenBank/DDBJ databases">
        <authorList>
            <person name="Hull J."/>
        </authorList>
    </citation>
    <scope>NUCLEOTIDE SEQUENCE</scope>
</reference>
<gene>
    <name evidence="8" type="primary">slc29a4_1</name>
    <name evidence="8" type="ORF">CM83_37121</name>
</gene>
<keyword evidence="4 7" id="KW-0812">Transmembrane</keyword>
<dbReference type="GO" id="GO:0005337">
    <property type="term" value="F:nucleoside transmembrane transporter activity"/>
    <property type="evidence" value="ECO:0007669"/>
    <property type="project" value="InterPro"/>
</dbReference>
<evidence type="ECO:0000256" key="4">
    <source>
        <dbReference type="ARBA" id="ARBA00022692"/>
    </source>
</evidence>
<evidence type="ECO:0000256" key="1">
    <source>
        <dbReference type="ARBA" id="ARBA00004141"/>
    </source>
</evidence>
<reference evidence="8" key="1">
    <citation type="journal article" date="2014" name="PLoS ONE">
        <title>Transcriptome-Based Identification of ABC Transporters in the Western Tarnished Plant Bug Lygus hesperus.</title>
        <authorList>
            <person name="Hull J.J."/>
            <person name="Chaney K."/>
            <person name="Geib S.M."/>
            <person name="Fabrick J.A."/>
            <person name="Brent C.S."/>
            <person name="Walsh D."/>
            <person name="Lavine L.C."/>
        </authorList>
    </citation>
    <scope>NUCLEOTIDE SEQUENCE</scope>
</reference>
<evidence type="ECO:0000256" key="5">
    <source>
        <dbReference type="ARBA" id="ARBA00022989"/>
    </source>
</evidence>
<dbReference type="PANTHER" id="PTHR10332:SF10">
    <property type="entry name" value="EQUILIBRATIVE NUCLEOSIDE TRANSPORTER 4"/>
    <property type="match status" value="1"/>
</dbReference>
<evidence type="ECO:0000313" key="8">
    <source>
        <dbReference type="EMBL" id="JAG25311.1"/>
    </source>
</evidence>
<feature type="transmembrane region" description="Helical" evidence="7">
    <location>
        <begin position="91"/>
        <end position="116"/>
    </location>
</feature>
<keyword evidence="6 7" id="KW-0472">Membrane</keyword>